<comment type="caution">
    <text evidence="2">The sequence shown here is derived from an EMBL/GenBank/DDBJ whole genome shotgun (WGS) entry which is preliminary data.</text>
</comment>
<evidence type="ECO:0008006" key="4">
    <source>
        <dbReference type="Google" id="ProtNLM"/>
    </source>
</evidence>
<keyword evidence="3" id="KW-1185">Reference proteome</keyword>
<dbReference type="EMBL" id="VFLP01000011">
    <property type="protein sequence ID" value="TRX96368.1"/>
    <property type="molecule type" value="Genomic_DNA"/>
</dbReference>
<dbReference type="PANTHER" id="PTHR41677:SF1">
    <property type="entry name" value="FE2OG DIOXYGENASE DOMAIN-CONTAINING PROTEIN"/>
    <property type="match status" value="1"/>
</dbReference>
<protein>
    <recommendedName>
        <fullName evidence="4">Fe2OG dioxygenase domain-containing protein</fullName>
    </recommendedName>
</protein>
<accession>A0A553I846</accession>
<name>A0A553I846_9PEZI</name>
<dbReference type="STRING" id="2512241.A0A553I846"/>
<reference evidence="3" key="1">
    <citation type="submission" date="2019-06" db="EMBL/GenBank/DDBJ databases">
        <title>Draft genome sequence of the griseofulvin-producing fungus Xylaria cubensis strain G536.</title>
        <authorList>
            <person name="Mead M.E."/>
            <person name="Raja H.A."/>
            <person name="Steenwyk J.L."/>
            <person name="Knowles S.L."/>
            <person name="Oberlies N.H."/>
            <person name="Rokas A."/>
        </authorList>
    </citation>
    <scope>NUCLEOTIDE SEQUENCE [LARGE SCALE GENOMIC DNA]</scope>
    <source>
        <strain evidence="3">G536</strain>
    </source>
</reference>
<proteinExistence type="predicted"/>
<gene>
    <name evidence="2" type="ORF">FHL15_002640</name>
</gene>
<dbReference type="OrthoDB" id="10256055at2759"/>
<dbReference type="Proteomes" id="UP000319160">
    <property type="component" value="Unassembled WGS sequence"/>
</dbReference>
<evidence type="ECO:0000256" key="1">
    <source>
        <dbReference type="SAM" id="MobiDB-lite"/>
    </source>
</evidence>
<evidence type="ECO:0000313" key="3">
    <source>
        <dbReference type="Proteomes" id="UP000319160"/>
    </source>
</evidence>
<organism evidence="2 3">
    <name type="scientific">Xylaria flabelliformis</name>
    <dbReference type="NCBI Taxonomy" id="2512241"/>
    <lineage>
        <taxon>Eukaryota</taxon>
        <taxon>Fungi</taxon>
        <taxon>Dikarya</taxon>
        <taxon>Ascomycota</taxon>
        <taxon>Pezizomycotina</taxon>
        <taxon>Sordariomycetes</taxon>
        <taxon>Xylariomycetidae</taxon>
        <taxon>Xylariales</taxon>
        <taxon>Xylariaceae</taxon>
        <taxon>Xylaria</taxon>
    </lineage>
</organism>
<sequence>MPGIIDTSPPVVVGPATKKATRPSNALPKWLQDEASRTVPEMFDATKHLKVQDPAYKISMKELGLEGHGISPNGVSAPFSLFTEDAIKQIRREVFSQKVLEECQYSSTFNKHMVRGMGRERAPFTYDAWYCPELIAHISSVAGMDLVPSMDFEVANINISVNDNEGTIPSPVAEDKGDKLDEFSTIHWHYDSYPFVCVVMLSDCTGMVGGETALRIPGGGIEKVRGPAMGTAVVMQGRYIEHQVLKAIGGRERISMVTSFRPKNPLAKDDTVLVGVRGISNIDELYTQYTEYRLEVLEERLRLKMKEERKRQVAKRSFDIVAMKKFLSEQRAFLDSMITELQDVNEN</sequence>
<dbReference type="AlphaFoldDB" id="A0A553I846"/>
<evidence type="ECO:0000313" key="2">
    <source>
        <dbReference type="EMBL" id="TRX96368.1"/>
    </source>
</evidence>
<dbReference type="PANTHER" id="PTHR41677">
    <property type="entry name" value="YALI0B19030P"/>
    <property type="match status" value="1"/>
</dbReference>
<feature type="region of interest" description="Disordered" evidence="1">
    <location>
        <begin position="1"/>
        <end position="23"/>
    </location>
</feature>